<dbReference type="InterPro" id="IPR003599">
    <property type="entry name" value="Ig_sub"/>
</dbReference>
<organism evidence="7 8">
    <name type="scientific">Poecilia latipinna</name>
    <name type="common">sailfin molly</name>
    <dbReference type="NCBI Taxonomy" id="48699"/>
    <lineage>
        <taxon>Eukaryota</taxon>
        <taxon>Metazoa</taxon>
        <taxon>Chordata</taxon>
        <taxon>Craniata</taxon>
        <taxon>Vertebrata</taxon>
        <taxon>Euteleostomi</taxon>
        <taxon>Actinopterygii</taxon>
        <taxon>Neopterygii</taxon>
        <taxon>Teleostei</taxon>
        <taxon>Neoteleostei</taxon>
        <taxon>Acanthomorphata</taxon>
        <taxon>Ovalentaria</taxon>
        <taxon>Atherinomorphae</taxon>
        <taxon>Cyprinodontiformes</taxon>
        <taxon>Poeciliidae</taxon>
        <taxon>Poeciliinae</taxon>
        <taxon>Poecilia</taxon>
    </lineage>
</organism>
<accession>A0A3B3TK11</accession>
<keyword evidence="1" id="KW-0732">Signal</keyword>
<evidence type="ECO:0000313" key="8">
    <source>
        <dbReference type="Proteomes" id="UP000261500"/>
    </source>
</evidence>
<evidence type="ECO:0000256" key="5">
    <source>
        <dbReference type="ARBA" id="ARBA00043266"/>
    </source>
</evidence>
<evidence type="ECO:0000256" key="3">
    <source>
        <dbReference type="ARBA" id="ARBA00023170"/>
    </source>
</evidence>
<dbReference type="GeneTree" id="ENSGT01000000214796"/>
<keyword evidence="4" id="KW-0393">Immunoglobulin domain</keyword>
<dbReference type="SUPFAM" id="SSF48726">
    <property type="entry name" value="Immunoglobulin"/>
    <property type="match status" value="1"/>
</dbReference>
<keyword evidence="5" id="KW-0391">Immunity</keyword>
<feature type="domain" description="Ig-like" evidence="6">
    <location>
        <begin position="5"/>
        <end position="112"/>
    </location>
</feature>
<keyword evidence="3" id="KW-0675">Receptor</keyword>
<dbReference type="AlphaFoldDB" id="A0A3B3TK11"/>
<dbReference type="InterPro" id="IPR051287">
    <property type="entry name" value="TCR_variable_region"/>
</dbReference>
<dbReference type="SMART" id="SM00408">
    <property type="entry name" value="IGc2"/>
    <property type="match status" value="1"/>
</dbReference>
<name>A0A3B3TK11_9TELE</name>
<protein>
    <recommendedName>
        <fullName evidence="6">Ig-like domain-containing protein</fullName>
    </recommendedName>
</protein>
<dbReference type="STRING" id="48699.ENSPLAP00000000589"/>
<dbReference type="SMART" id="SM00409">
    <property type="entry name" value="IG"/>
    <property type="match status" value="1"/>
</dbReference>
<evidence type="ECO:0000259" key="6">
    <source>
        <dbReference type="PROSITE" id="PS50835"/>
    </source>
</evidence>
<keyword evidence="8" id="KW-1185">Reference proteome</keyword>
<dbReference type="GO" id="GO:0042101">
    <property type="term" value="C:T cell receptor complex"/>
    <property type="evidence" value="ECO:0007669"/>
    <property type="project" value="UniProtKB-KW"/>
</dbReference>
<dbReference type="InterPro" id="IPR036179">
    <property type="entry name" value="Ig-like_dom_sf"/>
</dbReference>
<dbReference type="GO" id="GO:0002250">
    <property type="term" value="P:adaptive immune response"/>
    <property type="evidence" value="ECO:0007669"/>
    <property type="project" value="UniProtKB-KW"/>
</dbReference>
<evidence type="ECO:0000256" key="4">
    <source>
        <dbReference type="ARBA" id="ARBA00023319"/>
    </source>
</evidence>
<dbReference type="InterPro" id="IPR007110">
    <property type="entry name" value="Ig-like_dom"/>
</dbReference>
<reference evidence="7" key="1">
    <citation type="submission" date="2025-08" db="UniProtKB">
        <authorList>
            <consortium name="Ensembl"/>
        </authorList>
    </citation>
    <scope>IDENTIFICATION</scope>
</reference>
<dbReference type="PROSITE" id="PS50835">
    <property type="entry name" value="IG_LIKE"/>
    <property type="match status" value="1"/>
</dbReference>
<keyword evidence="2" id="KW-1064">Adaptive immunity</keyword>
<dbReference type="SMART" id="SM00406">
    <property type="entry name" value="IGv"/>
    <property type="match status" value="1"/>
</dbReference>
<evidence type="ECO:0000256" key="2">
    <source>
        <dbReference type="ARBA" id="ARBA00023130"/>
    </source>
</evidence>
<reference evidence="7" key="2">
    <citation type="submission" date="2025-09" db="UniProtKB">
        <authorList>
            <consortium name="Ensembl"/>
        </authorList>
    </citation>
    <scope>IDENTIFICATION</scope>
</reference>
<dbReference type="InterPro" id="IPR003598">
    <property type="entry name" value="Ig_sub2"/>
</dbReference>
<evidence type="ECO:0000256" key="1">
    <source>
        <dbReference type="ARBA" id="ARBA00022729"/>
    </source>
</evidence>
<dbReference type="InterPro" id="IPR013783">
    <property type="entry name" value="Ig-like_fold"/>
</dbReference>
<dbReference type="PANTHER" id="PTHR19367:SF18">
    <property type="entry name" value="T CELL RECEPTOR ALPHA VARIABLE 16"/>
    <property type="match status" value="1"/>
</dbReference>
<dbReference type="Pfam" id="PF07686">
    <property type="entry name" value="V-set"/>
    <property type="match status" value="1"/>
</dbReference>
<sequence>FDQWPLIYVGLVAPFDIRYFISPVGNEVNGIEGQLVSLRCKYQTGSVNPNLHWYKQVSDVEAPQFLLWKGAKNQSKESYVPNDRYRSVTTDTSTELQIETATLADSGLYYCRRLYKNLTTDTRLMFEDKRNHKPPLLIQGFCFLLVQGRNGSSSSDLCSRSGSGSGSGETDLMGQHGSYLSSRFQTKASQSFMKF</sequence>
<keyword evidence="5" id="KW-1279">T cell receptor</keyword>
<dbReference type="InterPro" id="IPR013106">
    <property type="entry name" value="Ig_V-set"/>
</dbReference>
<proteinExistence type="predicted"/>
<evidence type="ECO:0000313" key="7">
    <source>
        <dbReference type="Ensembl" id="ENSPLAP00000000589.1"/>
    </source>
</evidence>
<dbReference type="Proteomes" id="UP000261500">
    <property type="component" value="Unplaced"/>
</dbReference>
<dbReference type="PANTHER" id="PTHR19367">
    <property type="entry name" value="T-CELL RECEPTOR ALPHA CHAIN V REGION"/>
    <property type="match status" value="1"/>
</dbReference>
<dbReference type="Ensembl" id="ENSPLAT00000016177.1">
    <property type="protein sequence ID" value="ENSPLAP00000000589.1"/>
    <property type="gene ID" value="ENSPLAG00000001439.1"/>
</dbReference>
<dbReference type="Gene3D" id="2.60.40.10">
    <property type="entry name" value="Immunoglobulins"/>
    <property type="match status" value="1"/>
</dbReference>